<sequence>MENTPYQEGFVPAYAASGMPMPAGVQAGYAPGAEQGGGEAGYAGYGSPAAPMGPLGAPMEGQTMTAAVAEPCAESGATTDEGQNKYQYMGQKPAQSPVQKAATPAPEAPQGYAAQGPGGYAAQGPSGYAKGYFQPAPGQPEAPKPQAATIAPVGHVCSCGDHEAPQAPGKPEAVPGAQYAAPQGPQYATQQGAQYAAPQGPQYAAPQGPQYAPQYGQQYAAPQGPQYAPQFGAQYAAPQGPQYAAQPGAQYGQQYATPQGPQYAAPQGPQYAPQPGAQYAPGPEAAASHEHEEGEDKKSHCHGHGGHEQQEQQAQPGFFGFPGFGGFSGAAGSPSEDPKHLEYRYGQMIELCNDIMQGKADPSKIAAFLTSTGAHFWKGAVVGAAVTFLLTNSAVKSALGDTFSAVFGAAKGGE</sequence>
<gene>
    <name evidence="2" type="ORF">G3N56_14685</name>
</gene>
<proteinExistence type="predicted"/>
<evidence type="ECO:0000313" key="3">
    <source>
        <dbReference type="Proteomes" id="UP000469724"/>
    </source>
</evidence>
<evidence type="ECO:0000256" key="1">
    <source>
        <dbReference type="SAM" id="MobiDB-lite"/>
    </source>
</evidence>
<feature type="region of interest" description="Disordered" evidence="1">
    <location>
        <begin position="160"/>
        <end position="318"/>
    </location>
</feature>
<dbReference type="AlphaFoldDB" id="A0A7K3NP84"/>
<comment type="caution">
    <text evidence="2">The sequence shown here is derived from an EMBL/GenBank/DDBJ whole genome shotgun (WGS) entry which is preliminary data.</text>
</comment>
<feature type="compositionally biased region" description="Basic and acidic residues" evidence="1">
    <location>
        <begin position="287"/>
        <end position="298"/>
    </location>
</feature>
<organism evidence="2 3">
    <name type="scientific">Desulfolutivibrio sulfodismutans</name>
    <dbReference type="NCBI Taxonomy" id="63561"/>
    <lineage>
        <taxon>Bacteria</taxon>
        <taxon>Pseudomonadati</taxon>
        <taxon>Thermodesulfobacteriota</taxon>
        <taxon>Desulfovibrionia</taxon>
        <taxon>Desulfovibrionales</taxon>
        <taxon>Desulfovibrionaceae</taxon>
        <taxon>Desulfolutivibrio</taxon>
    </lineage>
</organism>
<feature type="compositionally biased region" description="Low complexity" evidence="1">
    <location>
        <begin position="104"/>
        <end position="115"/>
    </location>
</feature>
<feature type="compositionally biased region" description="Low complexity" evidence="1">
    <location>
        <begin position="175"/>
        <end position="286"/>
    </location>
</feature>
<accession>A0A7K3NP84</accession>
<reference evidence="2 3" key="1">
    <citation type="submission" date="2020-02" db="EMBL/GenBank/DDBJ databases">
        <title>Comparative genomics of sulfur disproportionating microorganisms.</title>
        <authorList>
            <person name="Ward L.M."/>
            <person name="Bertran E."/>
            <person name="Johnston D.T."/>
        </authorList>
    </citation>
    <scope>NUCLEOTIDE SEQUENCE [LARGE SCALE GENOMIC DNA]</scope>
    <source>
        <strain evidence="2 3">DSM 3696</strain>
    </source>
</reference>
<feature type="region of interest" description="Disordered" evidence="1">
    <location>
        <begin position="90"/>
        <end position="147"/>
    </location>
</feature>
<dbReference type="RefSeq" id="WP_163303059.1">
    <property type="nucleotide sequence ID" value="NZ_JAAGRQ010000072.1"/>
</dbReference>
<name>A0A7K3NP84_9BACT</name>
<dbReference type="EMBL" id="JAAGRQ010000072">
    <property type="protein sequence ID" value="NDY57980.1"/>
    <property type="molecule type" value="Genomic_DNA"/>
</dbReference>
<protein>
    <submittedName>
        <fullName evidence="2">Uncharacterized protein</fullName>
    </submittedName>
</protein>
<evidence type="ECO:0000313" key="2">
    <source>
        <dbReference type="EMBL" id="NDY57980.1"/>
    </source>
</evidence>
<keyword evidence="3" id="KW-1185">Reference proteome</keyword>
<dbReference type="Proteomes" id="UP000469724">
    <property type="component" value="Unassembled WGS sequence"/>
</dbReference>